<name>A0A7I8K2J0_SPIIN</name>
<evidence type="ECO:0000313" key="2">
    <source>
        <dbReference type="EMBL" id="CAA7391023.1"/>
    </source>
</evidence>
<dbReference type="Gene3D" id="2.40.50.40">
    <property type="match status" value="1"/>
</dbReference>
<protein>
    <recommendedName>
        <fullName evidence="1">Tf2-1-like SH3-like domain-containing protein</fullName>
    </recommendedName>
</protein>
<proteinExistence type="predicted"/>
<reference evidence="2" key="1">
    <citation type="submission" date="2020-02" db="EMBL/GenBank/DDBJ databases">
        <authorList>
            <person name="Scholz U."/>
            <person name="Mascher M."/>
            <person name="Fiebig A."/>
        </authorList>
    </citation>
    <scope>NUCLEOTIDE SEQUENCE</scope>
</reference>
<dbReference type="OrthoDB" id="5554229at2759"/>
<dbReference type="SUPFAM" id="SSF54160">
    <property type="entry name" value="Chromo domain-like"/>
    <property type="match status" value="1"/>
</dbReference>
<feature type="domain" description="Tf2-1-like SH3-like" evidence="1">
    <location>
        <begin position="50"/>
        <end position="100"/>
    </location>
</feature>
<dbReference type="PANTHER" id="PTHR46148">
    <property type="entry name" value="CHROMO DOMAIN-CONTAINING PROTEIN"/>
    <property type="match status" value="1"/>
</dbReference>
<sequence>MTPFKAVYGRDPPTLTRYGSPMSPIDAIDTYLQERDDTLQLLKEHLLAAQSKMKKANEKLSPRYFGPYPIQEHIGQVAYKLELPNSITIHLVFHISQLRESVYYQPIPGILTNAWEWKVTPKDILVIRNSSFDTEVLVKWADLPDFEATWELASSLHQQFPNFHLQDKVKHMGGNIDNAPCTYARRKKAQSPISQ</sequence>
<accession>A0A7I8K2J0</accession>
<organism evidence="2 3">
    <name type="scientific">Spirodela intermedia</name>
    <name type="common">Intermediate duckweed</name>
    <dbReference type="NCBI Taxonomy" id="51605"/>
    <lineage>
        <taxon>Eukaryota</taxon>
        <taxon>Viridiplantae</taxon>
        <taxon>Streptophyta</taxon>
        <taxon>Embryophyta</taxon>
        <taxon>Tracheophyta</taxon>
        <taxon>Spermatophyta</taxon>
        <taxon>Magnoliopsida</taxon>
        <taxon>Liliopsida</taxon>
        <taxon>Araceae</taxon>
        <taxon>Lemnoideae</taxon>
        <taxon>Spirodela</taxon>
    </lineage>
</organism>
<dbReference type="InterPro" id="IPR016197">
    <property type="entry name" value="Chromo-like_dom_sf"/>
</dbReference>
<evidence type="ECO:0000313" key="3">
    <source>
        <dbReference type="Proteomes" id="UP000663760"/>
    </source>
</evidence>
<gene>
    <name evidence="2" type="ORF">SI8410_02002412</name>
</gene>
<dbReference type="PANTHER" id="PTHR46148:SF57">
    <property type="entry name" value="OS12G0499874 PROTEIN"/>
    <property type="match status" value="1"/>
</dbReference>
<dbReference type="Proteomes" id="UP000663760">
    <property type="component" value="Chromosome 2"/>
</dbReference>
<dbReference type="InterPro" id="IPR056924">
    <property type="entry name" value="SH3_Tf2-1"/>
</dbReference>
<dbReference type="AlphaFoldDB" id="A0A7I8K2J0"/>
<evidence type="ECO:0000259" key="1">
    <source>
        <dbReference type="Pfam" id="PF24626"/>
    </source>
</evidence>
<dbReference type="Pfam" id="PF24626">
    <property type="entry name" value="SH3_Tf2-1"/>
    <property type="match status" value="1"/>
</dbReference>
<keyword evidence="3" id="KW-1185">Reference proteome</keyword>
<dbReference type="EMBL" id="LR746265">
    <property type="protein sequence ID" value="CAA7391023.1"/>
    <property type="molecule type" value="Genomic_DNA"/>
</dbReference>